<dbReference type="OrthoDB" id="6116485at2759"/>
<dbReference type="GO" id="GO:0004197">
    <property type="term" value="F:cysteine-type endopeptidase activity"/>
    <property type="evidence" value="ECO:0007669"/>
    <property type="project" value="InterPro"/>
</dbReference>
<feature type="domain" description="Caspase family p10" evidence="3">
    <location>
        <begin position="189"/>
        <end position="279"/>
    </location>
</feature>
<name>A0A0L8H4F6_OCTBM</name>
<feature type="domain" description="Caspase family p20" evidence="4">
    <location>
        <begin position="39"/>
        <end position="167"/>
    </location>
</feature>
<dbReference type="STRING" id="37653.A0A0L8H4F6"/>
<dbReference type="InterPro" id="IPR002398">
    <property type="entry name" value="Pept_C14"/>
</dbReference>
<dbReference type="EMBL" id="KQ419326">
    <property type="protein sequence ID" value="KOF83969.1"/>
    <property type="molecule type" value="Genomic_DNA"/>
</dbReference>
<gene>
    <name evidence="5" type="ORF">OCBIM_22022917mg</name>
</gene>
<dbReference type="GO" id="GO:0006508">
    <property type="term" value="P:proteolysis"/>
    <property type="evidence" value="ECO:0007669"/>
    <property type="project" value="InterPro"/>
</dbReference>
<reference evidence="5" key="1">
    <citation type="submission" date="2015-07" db="EMBL/GenBank/DDBJ databases">
        <title>MeaNS - Measles Nucleotide Surveillance Program.</title>
        <authorList>
            <person name="Tran T."/>
            <person name="Druce J."/>
        </authorList>
    </citation>
    <scope>NUCLEOTIDE SEQUENCE</scope>
    <source>
        <strain evidence="5">UCB-OBI-ISO-001</strain>
        <tissue evidence="5">Gonad</tissue>
    </source>
</reference>
<dbReference type="Gene3D" id="3.40.50.1460">
    <property type="match status" value="1"/>
</dbReference>
<dbReference type="GO" id="GO:0043525">
    <property type="term" value="P:positive regulation of neuron apoptotic process"/>
    <property type="evidence" value="ECO:0007669"/>
    <property type="project" value="TreeGrafter"/>
</dbReference>
<dbReference type="KEGG" id="obi:106872943"/>
<evidence type="ECO:0000313" key="5">
    <source>
        <dbReference type="EMBL" id="KOF83969.1"/>
    </source>
</evidence>
<dbReference type="GO" id="GO:0005737">
    <property type="term" value="C:cytoplasm"/>
    <property type="evidence" value="ECO:0007669"/>
    <property type="project" value="TreeGrafter"/>
</dbReference>
<organism evidence="5">
    <name type="scientific">Octopus bimaculoides</name>
    <name type="common">California two-spotted octopus</name>
    <dbReference type="NCBI Taxonomy" id="37653"/>
    <lineage>
        <taxon>Eukaryota</taxon>
        <taxon>Metazoa</taxon>
        <taxon>Spiralia</taxon>
        <taxon>Lophotrochozoa</taxon>
        <taxon>Mollusca</taxon>
        <taxon>Cephalopoda</taxon>
        <taxon>Coleoidea</taxon>
        <taxon>Octopodiformes</taxon>
        <taxon>Octopoda</taxon>
        <taxon>Incirrata</taxon>
        <taxon>Octopodidae</taxon>
        <taxon>Octopus</taxon>
    </lineage>
</organism>
<dbReference type="Pfam" id="PF00656">
    <property type="entry name" value="Peptidase_C14"/>
    <property type="match status" value="1"/>
</dbReference>
<dbReference type="InterPro" id="IPR029030">
    <property type="entry name" value="Caspase-like_dom_sf"/>
</dbReference>
<dbReference type="GO" id="GO:0006915">
    <property type="term" value="P:apoptotic process"/>
    <property type="evidence" value="ECO:0007669"/>
    <property type="project" value="TreeGrafter"/>
</dbReference>
<dbReference type="SMART" id="SM00115">
    <property type="entry name" value="CASc"/>
    <property type="match status" value="1"/>
</dbReference>
<evidence type="ECO:0000259" key="3">
    <source>
        <dbReference type="PROSITE" id="PS50207"/>
    </source>
</evidence>
<sequence>MITMDAQCVSEYITGGQFHQSTEEDLTKCFGKYDMTHKKRGVAFIFNNENFKHSELKTRLGSSKDTQDFKGALIKLGFHEDDINVHTDSTVQEMLDTLEKIGKNNSLTDLDCFICVILSHGGPDDVICGYDGTVKLDKLLSYLRPDRCPSLKGVPKLFIIQACRGTTSDVGVEKNDDNSTGPEEWSPTIPVMADMLVVYSSCNKYLSYRNGKDGSGFIQALSEILMKYGTKYEIMKLLTAVSNRVASLDFQSSDNSKYNSCKQMPQIMSTLIKELMFEPKK</sequence>
<accession>A0A0L8H4F6</accession>
<dbReference type="InterPro" id="IPR002138">
    <property type="entry name" value="Pept_C14_p10"/>
</dbReference>
<comment type="similarity">
    <text evidence="1 2">Belongs to the peptidase C14A family.</text>
</comment>
<dbReference type="AlphaFoldDB" id="A0A0L8H4F6"/>
<proteinExistence type="inferred from homology"/>
<dbReference type="InterPro" id="IPR015917">
    <property type="entry name" value="Pept_C14A"/>
</dbReference>
<evidence type="ECO:0008006" key="6">
    <source>
        <dbReference type="Google" id="ProtNLM"/>
    </source>
</evidence>
<dbReference type="CDD" id="cd00032">
    <property type="entry name" value="CASc"/>
    <property type="match status" value="1"/>
</dbReference>
<dbReference type="InterPro" id="IPR011600">
    <property type="entry name" value="Pept_C14_caspase"/>
</dbReference>
<evidence type="ECO:0000259" key="4">
    <source>
        <dbReference type="PROSITE" id="PS50208"/>
    </source>
</evidence>
<dbReference type="PANTHER" id="PTHR10454">
    <property type="entry name" value="CASPASE"/>
    <property type="match status" value="1"/>
</dbReference>
<protein>
    <recommendedName>
        <fullName evidence="6">Caspase family p20 domain-containing protein</fullName>
    </recommendedName>
</protein>
<evidence type="ECO:0000256" key="2">
    <source>
        <dbReference type="RuleBase" id="RU003971"/>
    </source>
</evidence>
<dbReference type="PROSITE" id="PS50208">
    <property type="entry name" value="CASPASE_P20"/>
    <property type="match status" value="1"/>
</dbReference>
<dbReference type="PRINTS" id="PR00376">
    <property type="entry name" value="IL1BCENZYME"/>
</dbReference>
<dbReference type="SUPFAM" id="SSF52129">
    <property type="entry name" value="Caspase-like"/>
    <property type="match status" value="1"/>
</dbReference>
<dbReference type="PANTHER" id="PTHR10454:SF232">
    <property type="entry name" value="AT03047P-RELATED"/>
    <property type="match status" value="1"/>
</dbReference>
<evidence type="ECO:0000256" key="1">
    <source>
        <dbReference type="ARBA" id="ARBA00010134"/>
    </source>
</evidence>
<dbReference type="InterPro" id="IPR001309">
    <property type="entry name" value="Pept_C14_p20"/>
</dbReference>
<dbReference type="OMA" id="VAVYNDC"/>
<dbReference type="PROSITE" id="PS50207">
    <property type="entry name" value="CASPASE_P10"/>
    <property type="match status" value="1"/>
</dbReference>